<dbReference type="AlphaFoldDB" id="A0A2V4BK44"/>
<dbReference type="OrthoDB" id="1336578at2"/>
<evidence type="ECO:0000313" key="2">
    <source>
        <dbReference type="Proteomes" id="UP000247903"/>
    </source>
</evidence>
<gene>
    <name evidence="1" type="ORF">DMB65_18450</name>
</gene>
<sequence length="270" mass="31957">MRKEDFTYIQFKILSRKESVLELSKKILAVINELGKHNYEKKNVKYLGDQYIQNEITSSEIHNYLTKKQEDTTIFSNKTKEFNLFITEEICGDEIYDCLWFSFNALIPGFPKIPDLKSLLNLLKSLFISFKGIYAYTEDEEILQVYFAQRSYDKILSQLPFDYINFLPKPDLDFTNHFNIPSHFSTNEMNISEAPNGFWWINFLSKKQIENLNLNSTINDWHHTEVINDEYTLYVLTDTILNLNNKEHLLKLQNLIHKTDLITIQEKSII</sequence>
<reference evidence="1 2" key="1">
    <citation type="submission" date="2018-05" db="EMBL/GenBank/DDBJ databases">
        <title>Flavobacterium sp. strain IMCC34759, incomplete genome.</title>
        <authorList>
            <person name="Joung Y."/>
            <person name="Cho J."/>
        </authorList>
    </citation>
    <scope>NUCLEOTIDE SEQUENCE [LARGE SCALE GENOMIC DNA]</scope>
    <source>
        <strain evidence="1 2">IMCC34759</strain>
    </source>
</reference>
<comment type="caution">
    <text evidence="1">The sequence shown here is derived from an EMBL/GenBank/DDBJ whole genome shotgun (WGS) entry which is preliminary data.</text>
</comment>
<accession>A0A2V4BK44</accession>
<protein>
    <submittedName>
        <fullName evidence="1">Uncharacterized protein</fullName>
    </submittedName>
</protein>
<keyword evidence="2" id="KW-1185">Reference proteome</keyword>
<dbReference type="RefSeq" id="WP_110308106.1">
    <property type="nucleotide sequence ID" value="NZ_QJHK01000020.1"/>
</dbReference>
<organism evidence="1 2">
    <name type="scientific">Flavobacterium cheongpyeongense</name>
    <dbReference type="NCBI Taxonomy" id="2212651"/>
    <lineage>
        <taxon>Bacteria</taxon>
        <taxon>Pseudomonadati</taxon>
        <taxon>Bacteroidota</taxon>
        <taxon>Flavobacteriia</taxon>
        <taxon>Flavobacteriales</taxon>
        <taxon>Flavobacteriaceae</taxon>
        <taxon>Flavobacterium</taxon>
    </lineage>
</organism>
<name>A0A2V4BK44_9FLAO</name>
<dbReference type="EMBL" id="QJHK01000020">
    <property type="protein sequence ID" value="PXY39335.1"/>
    <property type="molecule type" value="Genomic_DNA"/>
</dbReference>
<dbReference type="Proteomes" id="UP000247903">
    <property type="component" value="Unassembled WGS sequence"/>
</dbReference>
<proteinExistence type="predicted"/>
<evidence type="ECO:0000313" key="1">
    <source>
        <dbReference type="EMBL" id="PXY39335.1"/>
    </source>
</evidence>